<gene>
    <name evidence="3" type="ORF">JM946_09395</name>
</gene>
<keyword evidence="4" id="KW-1185">Reference proteome</keyword>
<dbReference type="PANTHER" id="PTHR43591">
    <property type="entry name" value="METHYLTRANSFERASE"/>
    <property type="match status" value="1"/>
</dbReference>
<evidence type="ECO:0000259" key="2">
    <source>
        <dbReference type="Pfam" id="PF08241"/>
    </source>
</evidence>
<proteinExistence type="predicted"/>
<dbReference type="GO" id="GO:0008168">
    <property type="term" value="F:methyltransferase activity"/>
    <property type="evidence" value="ECO:0007669"/>
    <property type="project" value="UniProtKB-KW"/>
</dbReference>
<dbReference type="InterPro" id="IPR029063">
    <property type="entry name" value="SAM-dependent_MTases_sf"/>
</dbReference>
<reference evidence="3 4" key="1">
    <citation type="journal article" date="2021" name="Int. J. Syst. Evol. Microbiol.">
        <title>Steroidobacter gossypii sp. nov., isolated from soil of cotton cropping field.</title>
        <authorList>
            <person name="Huang R."/>
            <person name="Yang S."/>
            <person name="Zhen C."/>
            <person name="Liu W."/>
        </authorList>
    </citation>
    <scope>NUCLEOTIDE SEQUENCE [LARGE SCALE GENOMIC DNA]</scope>
    <source>
        <strain evidence="3 4">S1-65</strain>
    </source>
</reference>
<keyword evidence="3" id="KW-0489">Methyltransferase</keyword>
<dbReference type="InterPro" id="IPR013216">
    <property type="entry name" value="Methyltransf_11"/>
</dbReference>
<evidence type="ECO:0000313" key="3">
    <source>
        <dbReference type="EMBL" id="MBM0104964.1"/>
    </source>
</evidence>
<dbReference type="Gene3D" id="3.40.50.150">
    <property type="entry name" value="Vaccinia Virus protein VP39"/>
    <property type="match status" value="1"/>
</dbReference>
<feature type="domain" description="Methyltransferase type 11" evidence="2">
    <location>
        <begin position="46"/>
        <end position="130"/>
    </location>
</feature>
<evidence type="ECO:0000256" key="1">
    <source>
        <dbReference type="SAM" id="MobiDB-lite"/>
    </source>
</evidence>
<feature type="compositionally biased region" description="Polar residues" evidence="1">
    <location>
        <begin position="1"/>
        <end position="14"/>
    </location>
</feature>
<evidence type="ECO:0000313" key="4">
    <source>
        <dbReference type="Proteomes" id="UP000661077"/>
    </source>
</evidence>
<dbReference type="CDD" id="cd02440">
    <property type="entry name" value="AdoMet_MTases"/>
    <property type="match status" value="1"/>
</dbReference>
<sequence>MQPSAPGTGTSKMSVRSKMEEQARPHAIYKREFLQRVLSDVPESLLDVGCGEGALLRAAAAAGCSRCTGIEPDESMVLAGRAQGLDLRQGRAEALPFPNGSYDVVVFDYVAHHLEFLEQALYQAARVARRAVFVLDTWYDVSHPSQQVAMDFDGWLKVIDRRRGLVHNPCVQAVRLAAPFVALGGFRIDYSHRLLLQGIDISKVERVGREQLALIGGCAVLERALLTLLDRARLDRFTDDGALMFCASRR</sequence>
<dbReference type="SUPFAM" id="SSF53335">
    <property type="entry name" value="S-adenosyl-L-methionine-dependent methyltransferases"/>
    <property type="match status" value="1"/>
</dbReference>
<feature type="region of interest" description="Disordered" evidence="1">
    <location>
        <begin position="1"/>
        <end position="21"/>
    </location>
</feature>
<dbReference type="Proteomes" id="UP000661077">
    <property type="component" value="Unassembled WGS sequence"/>
</dbReference>
<comment type="caution">
    <text evidence="3">The sequence shown here is derived from an EMBL/GenBank/DDBJ whole genome shotgun (WGS) entry which is preliminary data.</text>
</comment>
<dbReference type="GO" id="GO:0032259">
    <property type="term" value="P:methylation"/>
    <property type="evidence" value="ECO:0007669"/>
    <property type="project" value="UniProtKB-KW"/>
</dbReference>
<keyword evidence="3" id="KW-0808">Transferase</keyword>
<dbReference type="EMBL" id="JAEVLS010000002">
    <property type="protein sequence ID" value="MBM0104964.1"/>
    <property type="molecule type" value="Genomic_DNA"/>
</dbReference>
<protein>
    <submittedName>
        <fullName evidence="3">Class I SAM-dependent methyltransferase</fullName>
    </submittedName>
</protein>
<dbReference type="Pfam" id="PF08241">
    <property type="entry name" value="Methyltransf_11"/>
    <property type="match status" value="1"/>
</dbReference>
<dbReference type="RefSeq" id="WP_203167033.1">
    <property type="nucleotide sequence ID" value="NZ_JAEVLS010000002.1"/>
</dbReference>
<accession>A0ABS1WVH0</accession>
<organism evidence="3 4">
    <name type="scientific">Steroidobacter gossypii</name>
    <dbReference type="NCBI Taxonomy" id="2805490"/>
    <lineage>
        <taxon>Bacteria</taxon>
        <taxon>Pseudomonadati</taxon>
        <taxon>Pseudomonadota</taxon>
        <taxon>Gammaproteobacteria</taxon>
        <taxon>Steroidobacterales</taxon>
        <taxon>Steroidobacteraceae</taxon>
        <taxon>Steroidobacter</taxon>
    </lineage>
</organism>
<name>A0ABS1WVH0_9GAMM</name>